<dbReference type="EMBL" id="JAATJU010025571">
    <property type="protein sequence ID" value="KAH0503418.1"/>
    <property type="molecule type" value="Genomic_DNA"/>
</dbReference>
<dbReference type="PANTHER" id="PTHR48002">
    <property type="entry name" value="OLFACTORY RECEPTOR"/>
    <property type="match status" value="1"/>
</dbReference>
<keyword evidence="11" id="KW-0716">Sensory transduction</keyword>
<dbReference type="Proteomes" id="UP000710432">
    <property type="component" value="Unassembled WGS sequence"/>
</dbReference>
<evidence type="ECO:0000256" key="11">
    <source>
        <dbReference type="RuleBase" id="RU363047"/>
    </source>
</evidence>
<feature type="transmembrane region" description="Helical" evidence="11">
    <location>
        <begin position="237"/>
        <end position="258"/>
    </location>
</feature>
<dbReference type="Gene3D" id="1.20.1070.10">
    <property type="entry name" value="Rhodopsin 7-helix transmembrane proteins"/>
    <property type="match status" value="1"/>
</dbReference>
<feature type="transmembrane region" description="Helical" evidence="11">
    <location>
        <begin position="98"/>
        <end position="120"/>
    </location>
</feature>
<evidence type="ECO:0000256" key="8">
    <source>
        <dbReference type="ARBA" id="ARBA00023170"/>
    </source>
</evidence>
<gene>
    <name evidence="13" type="ORF">LTLLF_189410</name>
</gene>
<dbReference type="InterPro" id="IPR000276">
    <property type="entry name" value="GPCR_Rhodpsn"/>
</dbReference>
<dbReference type="PRINTS" id="PR00237">
    <property type="entry name" value="GPCRRHODOPSN"/>
</dbReference>
<keyword evidence="8 10" id="KW-0675">Receptor</keyword>
<dbReference type="PROSITE" id="PS50262">
    <property type="entry name" value="G_PROTEIN_RECEP_F1_2"/>
    <property type="match status" value="1"/>
</dbReference>
<keyword evidence="5 10" id="KW-0297">G-protein coupled receptor</keyword>
<dbReference type="PROSITE" id="PS00237">
    <property type="entry name" value="G_PROTEIN_RECEP_F1_1"/>
    <property type="match status" value="1"/>
</dbReference>
<feature type="transmembrane region" description="Helical" evidence="11">
    <location>
        <begin position="270"/>
        <end position="289"/>
    </location>
</feature>
<dbReference type="GO" id="GO:0005886">
    <property type="term" value="C:plasma membrane"/>
    <property type="evidence" value="ECO:0007669"/>
    <property type="project" value="UniProtKB-SubCell"/>
</dbReference>
<dbReference type="SUPFAM" id="SSF81321">
    <property type="entry name" value="Family A G protein-coupled receptor-like"/>
    <property type="match status" value="1"/>
</dbReference>
<comment type="similarity">
    <text evidence="2 10">Belongs to the G-protein coupled receptor 1 family.</text>
</comment>
<evidence type="ECO:0000256" key="4">
    <source>
        <dbReference type="ARBA" id="ARBA00022989"/>
    </source>
</evidence>
<dbReference type="CDD" id="cd15226">
    <property type="entry name" value="7tmA_OR4-like"/>
    <property type="match status" value="1"/>
</dbReference>
<dbReference type="GO" id="GO:0004984">
    <property type="term" value="F:olfactory receptor activity"/>
    <property type="evidence" value="ECO:0007669"/>
    <property type="project" value="InterPro"/>
</dbReference>
<feature type="domain" description="G-protein coupled receptors family 1 profile" evidence="12">
    <location>
        <begin position="41"/>
        <end position="287"/>
    </location>
</feature>
<evidence type="ECO:0000256" key="3">
    <source>
        <dbReference type="ARBA" id="ARBA00022692"/>
    </source>
</evidence>
<feature type="transmembrane region" description="Helical" evidence="11">
    <location>
        <begin position="23"/>
        <end position="47"/>
    </location>
</feature>
<feature type="transmembrane region" description="Helical" evidence="11">
    <location>
        <begin position="141"/>
        <end position="164"/>
    </location>
</feature>
<evidence type="ECO:0000256" key="10">
    <source>
        <dbReference type="RuleBase" id="RU000688"/>
    </source>
</evidence>
<comment type="subcellular location">
    <subcellularLocation>
        <location evidence="11">Cell membrane</location>
        <topology evidence="11">Multi-pass membrane protein</topology>
    </subcellularLocation>
    <subcellularLocation>
        <location evidence="1">Membrane</location>
        <topology evidence="1">Multi-pass membrane protein</topology>
    </subcellularLocation>
</comment>
<protein>
    <recommendedName>
        <fullName evidence="11">Olfactory receptor</fullName>
    </recommendedName>
</protein>
<dbReference type="FunFam" id="1.20.1070.10:FF:000012">
    <property type="entry name" value="Olfactory receptor"/>
    <property type="match status" value="1"/>
</dbReference>
<accession>A0A8J6G508</accession>
<keyword evidence="3 10" id="KW-0812">Transmembrane</keyword>
<evidence type="ECO:0000256" key="6">
    <source>
        <dbReference type="ARBA" id="ARBA00023136"/>
    </source>
</evidence>
<reference evidence="13" key="1">
    <citation type="submission" date="2020-03" db="EMBL/GenBank/DDBJ databases">
        <title>Studies in the Genomics of Life Span.</title>
        <authorList>
            <person name="Glass D."/>
        </authorList>
    </citation>
    <scope>NUCLEOTIDE SEQUENCE</scope>
    <source>
        <strain evidence="13">LTLLF</strain>
        <tissue evidence="13">Muscle</tissue>
    </source>
</reference>
<sequence length="320" mass="36435">MEGVNQSVVSEFVFLGLTNSWNIQLFLFVFSSTFYIASMMGNSLIVFTVASDPHLNSPMYFLLANLSFIDLGISSVTSPKMICDLFRKHKVISFRGCITQIFFIHVIGGVEMVLLIAMAFDRYVAICKPLHYLTIMSPKMCILFSVASWVVVFMHSLVQMAFVVNLPFCRPNVLDSFYCDFHRFIKLACTDTYRLELLVSINNGFMSVGSFFILIISYIVIIFTVQNHSSSGSSKALSTLSAHVTVVVIFFGPVMFFYTWPSSYTHLDKFLAIFDAIVTPFLNPIIYTLRNQEMKMAMMRVFSKLMGYRQILKHLTCEQS</sequence>
<keyword evidence="11" id="KW-0552">Olfaction</keyword>
<evidence type="ECO:0000256" key="5">
    <source>
        <dbReference type="ARBA" id="ARBA00023040"/>
    </source>
</evidence>
<dbReference type="PRINTS" id="PR00245">
    <property type="entry name" value="OLFACTORYR"/>
</dbReference>
<dbReference type="InterPro" id="IPR017452">
    <property type="entry name" value="GPCR_Rhodpsn_7TM"/>
</dbReference>
<evidence type="ECO:0000259" key="12">
    <source>
        <dbReference type="PROSITE" id="PS50262"/>
    </source>
</evidence>
<evidence type="ECO:0000313" key="14">
    <source>
        <dbReference type="Proteomes" id="UP000710432"/>
    </source>
</evidence>
<organism evidence="13 14">
    <name type="scientific">Microtus ochrogaster</name>
    <name type="common">Prairie vole</name>
    <dbReference type="NCBI Taxonomy" id="79684"/>
    <lineage>
        <taxon>Eukaryota</taxon>
        <taxon>Metazoa</taxon>
        <taxon>Chordata</taxon>
        <taxon>Craniata</taxon>
        <taxon>Vertebrata</taxon>
        <taxon>Euteleostomi</taxon>
        <taxon>Mammalia</taxon>
        <taxon>Eutheria</taxon>
        <taxon>Euarchontoglires</taxon>
        <taxon>Glires</taxon>
        <taxon>Rodentia</taxon>
        <taxon>Myomorpha</taxon>
        <taxon>Muroidea</taxon>
        <taxon>Cricetidae</taxon>
        <taxon>Arvicolinae</taxon>
        <taxon>Microtus</taxon>
    </lineage>
</organism>
<keyword evidence="7" id="KW-1015">Disulfide bond</keyword>
<name>A0A8J6G508_MICOH</name>
<evidence type="ECO:0000256" key="7">
    <source>
        <dbReference type="ARBA" id="ARBA00023157"/>
    </source>
</evidence>
<feature type="transmembrane region" description="Helical" evidence="11">
    <location>
        <begin position="204"/>
        <end position="225"/>
    </location>
</feature>
<dbReference type="Pfam" id="PF13853">
    <property type="entry name" value="7tm_4"/>
    <property type="match status" value="1"/>
</dbReference>
<proteinExistence type="inferred from homology"/>
<keyword evidence="4 11" id="KW-1133">Transmembrane helix</keyword>
<keyword evidence="11" id="KW-1003">Cell membrane</keyword>
<feature type="transmembrane region" description="Helical" evidence="11">
    <location>
        <begin position="59"/>
        <end position="78"/>
    </location>
</feature>
<dbReference type="GO" id="GO:0004930">
    <property type="term" value="F:G protein-coupled receptor activity"/>
    <property type="evidence" value="ECO:0007669"/>
    <property type="project" value="UniProtKB-KW"/>
</dbReference>
<dbReference type="InterPro" id="IPR050427">
    <property type="entry name" value="Olfactory_Receptors"/>
</dbReference>
<comment type="caution">
    <text evidence="13">The sequence shown here is derived from an EMBL/GenBank/DDBJ whole genome shotgun (WGS) entry which is preliminary data.</text>
</comment>
<evidence type="ECO:0000256" key="1">
    <source>
        <dbReference type="ARBA" id="ARBA00004141"/>
    </source>
</evidence>
<evidence type="ECO:0000256" key="2">
    <source>
        <dbReference type="ARBA" id="ARBA00010663"/>
    </source>
</evidence>
<keyword evidence="9 10" id="KW-0807">Transducer</keyword>
<dbReference type="AlphaFoldDB" id="A0A8J6G508"/>
<evidence type="ECO:0000256" key="9">
    <source>
        <dbReference type="ARBA" id="ARBA00023224"/>
    </source>
</evidence>
<keyword evidence="6 11" id="KW-0472">Membrane</keyword>
<evidence type="ECO:0000313" key="13">
    <source>
        <dbReference type="EMBL" id="KAH0503418.1"/>
    </source>
</evidence>
<dbReference type="InterPro" id="IPR000725">
    <property type="entry name" value="Olfact_rcpt"/>
</dbReference>